<dbReference type="WBParaSite" id="GPUH_0000678501-mRNA-1">
    <property type="protein sequence ID" value="GPUH_0000678501-mRNA-1"/>
    <property type="gene ID" value="GPUH_0000678501"/>
</dbReference>
<feature type="region of interest" description="Disordered" evidence="1">
    <location>
        <begin position="1"/>
        <end position="68"/>
    </location>
</feature>
<dbReference type="EMBL" id="UYRT01016505">
    <property type="protein sequence ID" value="VDK56048.1"/>
    <property type="molecule type" value="Genomic_DNA"/>
</dbReference>
<feature type="compositionally biased region" description="Basic and acidic residues" evidence="1">
    <location>
        <begin position="28"/>
        <end position="42"/>
    </location>
</feature>
<gene>
    <name evidence="2" type="ORF">GPUH_LOCUS6776</name>
</gene>
<sequence length="68" mass="7778">MKHYAGVYQAVQRAERERGTKTPLVDDVDARQKSDELKEVKMDPVPSPQELATAEEKTEKTQPDEHLQ</sequence>
<dbReference type="AlphaFoldDB" id="A0A183DDI5"/>
<dbReference type="Proteomes" id="UP000271098">
    <property type="component" value="Unassembled WGS sequence"/>
</dbReference>
<accession>A0A183DDI5</accession>
<proteinExistence type="predicted"/>
<feature type="compositionally biased region" description="Basic and acidic residues" evidence="1">
    <location>
        <begin position="54"/>
        <end position="68"/>
    </location>
</feature>
<keyword evidence="3" id="KW-1185">Reference proteome</keyword>
<protein>
    <submittedName>
        <fullName evidence="2 4">Uncharacterized protein</fullName>
    </submittedName>
</protein>
<name>A0A183DDI5_9BILA</name>
<evidence type="ECO:0000313" key="2">
    <source>
        <dbReference type="EMBL" id="VDK56048.1"/>
    </source>
</evidence>
<evidence type="ECO:0000256" key="1">
    <source>
        <dbReference type="SAM" id="MobiDB-lite"/>
    </source>
</evidence>
<reference evidence="2 3" key="2">
    <citation type="submission" date="2018-11" db="EMBL/GenBank/DDBJ databases">
        <authorList>
            <consortium name="Pathogen Informatics"/>
        </authorList>
    </citation>
    <scope>NUCLEOTIDE SEQUENCE [LARGE SCALE GENOMIC DNA]</scope>
</reference>
<organism evidence="4">
    <name type="scientific">Gongylonema pulchrum</name>
    <dbReference type="NCBI Taxonomy" id="637853"/>
    <lineage>
        <taxon>Eukaryota</taxon>
        <taxon>Metazoa</taxon>
        <taxon>Ecdysozoa</taxon>
        <taxon>Nematoda</taxon>
        <taxon>Chromadorea</taxon>
        <taxon>Rhabditida</taxon>
        <taxon>Spirurina</taxon>
        <taxon>Spiruromorpha</taxon>
        <taxon>Spiruroidea</taxon>
        <taxon>Gongylonematidae</taxon>
        <taxon>Gongylonema</taxon>
    </lineage>
</organism>
<reference evidence="4" key="1">
    <citation type="submission" date="2016-06" db="UniProtKB">
        <authorList>
            <consortium name="WormBaseParasite"/>
        </authorList>
    </citation>
    <scope>IDENTIFICATION</scope>
</reference>
<evidence type="ECO:0000313" key="3">
    <source>
        <dbReference type="Proteomes" id="UP000271098"/>
    </source>
</evidence>
<evidence type="ECO:0000313" key="4">
    <source>
        <dbReference type="WBParaSite" id="GPUH_0000678501-mRNA-1"/>
    </source>
</evidence>